<name>A0AA36MVF1_9DINO</name>
<sequence>MQIILGFAALALAAAEESWEMMQEQVITSLQSEDSVERFMAALDEGGGDEELELDSAASLAQDAAEWGAPTQNYGHQGSSYGNPYGGGSPYGGNPYGGNPYGSYGNPYGNNPYSNNPYGGFNGVPGVCSTKIAGSSCMVFGCSKSRGPTTCNTADYTCYCQAGHCATGNGCIKSCETKIESSSCMVFNCASSRGPTTCNRKDYSCECQPGYCARGGTCVAR</sequence>
<reference evidence="2" key="1">
    <citation type="submission" date="2023-08" db="EMBL/GenBank/DDBJ databases">
        <authorList>
            <person name="Chen Y."/>
            <person name="Shah S."/>
            <person name="Dougan E. K."/>
            <person name="Thang M."/>
            <person name="Chan C."/>
        </authorList>
    </citation>
    <scope>NUCLEOTIDE SEQUENCE</scope>
</reference>
<dbReference type="AlphaFoldDB" id="A0AA36MVF1"/>
<feature type="signal peptide" evidence="1">
    <location>
        <begin position="1"/>
        <end position="15"/>
    </location>
</feature>
<feature type="chain" id="PRO_5041468663" evidence="1">
    <location>
        <begin position="16"/>
        <end position="221"/>
    </location>
</feature>
<gene>
    <name evidence="2" type="ORF">EVOR1521_LOCUS9372</name>
</gene>
<dbReference type="Proteomes" id="UP001178507">
    <property type="component" value="Unassembled WGS sequence"/>
</dbReference>
<dbReference type="EMBL" id="CAUJNA010000839">
    <property type="protein sequence ID" value="CAJ1381809.1"/>
    <property type="molecule type" value="Genomic_DNA"/>
</dbReference>
<evidence type="ECO:0000256" key="1">
    <source>
        <dbReference type="SAM" id="SignalP"/>
    </source>
</evidence>
<organism evidence="2 3">
    <name type="scientific">Effrenium voratum</name>
    <dbReference type="NCBI Taxonomy" id="2562239"/>
    <lineage>
        <taxon>Eukaryota</taxon>
        <taxon>Sar</taxon>
        <taxon>Alveolata</taxon>
        <taxon>Dinophyceae</taxon>
        <taxon>Suessiales</taxon>
        <taxon>Symbiodiniaceae</taxon>
        <taxon>Effrenium</taxon>
    </lineage>
</organism>
<evidence type="ECO:0000313" key="2">
    <source>
        <dbReference type="EMBL" id="CAJ1381809.1"/>
    </source>
</evidence>
<proteinExistence type="predicted"/>
<keyword evidence="1" id="KW-0732">Signal</keyword>
<accession>A0AA36MVF1</accession>
<evidence type="ECO:0000313" key="3">
    <source>
        <dbReference type="Proteomes" id="UP001178507"/>
    </source>
</evidence>
<protein>
    <submittedName>
        <fullName evidence="2">Uncharacterized protein</fullName>
    </submittedName>
</protein>
<keyword evidence="3" id="KW-1185">Reference proteome</keyword>
<comment type="caution">
    <text evidence="2">The sequence shown here is derived from an EMBL/GenBank/DDBJ whole genome shotgun (WGS) entry which is preliminary data.</text>
</comment>